<reference evidence="2 3" key="1">
    <citation type="submission" date="2024-08" db="EMBL/GenBank/DDBJ databases">
        <title>Tateyamaria sp. nov., isolated from marine algae.</title>
        <authorList>
            <person name="Choi B.J."/>
            <person name="Kim J.M."/>
            <person name="Lee J.K."/>
            <person name="Choi D.G."/>
            <person name="Bayburt H."/>
            <person name="Baek J.H."/>
            <person name="Han D.M."/>
            <person name="Jeon C.O."/>
        </authorList>
    </citation>
    <scope>NUCLEOTIDE SEQUENCE [LARGE SCALE GENOMIC DNA]</scope>
    <source>
        <strain evidence="2 3">KMU-156</strain>
    </source>
</reference>
<dbReference type="Gene3D" id="2.60.40.10">
    <property type="entry name" value="Immunoglobulins"/>
    <property type="match status" value="1"/>
</dbReference>
<dbReference type="CDD" id="cd00102">
    <property type="entry name" value="IPT"/>
    <property type="match status" value="1"/>
</dbReference>
<dbReference type="EMBL" id="JBHDIY010000002">
    <property type="protein sequence ID" value="MFL4472088.1"/>
    <property type="molecule type" value="Genomic_DNA"/>
</dbReference>
<sequence length="805" mass="86914">MSKALAAADVCSDIAPQKLKPMIACAPTLLQQARDVLGGNGLAAETLRETLGAFGGAAYPTSVGIWAIQTDTSKLKPSNTKRIKLSPARSGEPRLVAFEDLETVLAATVYVSRTPAELAVHLGGMQLAIQGVDEMQHLYRLALDGAQGPDFSSAFDTAVRVLSSTPGFPFEPGRPGLPGVPFGPPGAAPWFDWPPGSTPPNTQPRVPTSPPLPTEVPRGIRLTDYFERCLTNDLIPEMHRRGIGFINLITNNSGAYRVTSIDPASVCPGARIDILGSNFNGTTEVRFVNARGETISAEPSEVSDDKIEVVVPLDARSGPVWPYIPVTVRLCLTDITTARPGVGGEIEIGVPVIHRFGLEAGRDCVGPGDPATLNWSISPDTARVTIVQIAPWGERTTLVSADSAIGTLALDFRGFGRWTYELEADVPGLTCGITRATRHIDVAERGNANYAIAGIEVTQGIQVFSLEDPPPEPNNSIDLIDGMDTIVRVYLRSILAGDFGWHARCTGTLTLDGTTFTPINEDAPGVANPFIETVPSPRRDITNNSLNFQIPAALATGLDQRAVVEVFNTGVCAPLTRREELTLSWLTRPALPVTIRRIAESDRSRTPRSVASSMRLVVDAFRRMPSPRTAIVVHPGVFQIEEGTTEDNYCNDGGYYQLALSIAYEHNDNEGYPPADHTSSWIGLYERFGCSAGGMMAWPSTSTCISQRSREVIAHELLHTVGLGHTKTSVGEDCESLFQPVACHILRDASGVDRNGLLIHVPFDIDGNTAVRGAADLQSYRREERWLSAQLWVLARTLMDTRYPG</sequence>
<protein>
    <recommendedName>
        <fullName evidence="4">IPT/TIG domain-containing protein</fullName>
    </recommendedName>
</protein>
<accession>A0ABW8UY47</accession>
<keyword evidence="3" id="KW-1185">Reference proteome</keyword>
<dbReference type="Proteomes" id="UP001627408">
    <property type="component" value="Unassembled WGS sequence"/>
</dbReference>
<evidence type="ECO:0000313" key="3">
    <source>
        <dbReference type="Proteomes" id="UP001627408"/>
    </source>
</evidence>
<dbReference type="InterPro" id="IPR013783">
    <property type="entry name" value="Ig-like_fold"/>
</dbReference>
<name>A0ABW8UY47_9RHOB</name>
<organism evidence="2 3">
    <name type="scientific">Tateyamaria armeniaca</name>
    <dbReference type="NCBI Taxonomy" id="2518930"/>
    <lineage>
        <taxon>Bacteria</taxon>
        <taxon>Pseudomonadati</taxon>
        <taxon>Pseudomonadota</taxon>
        <taxon>Alphaproteobacteria</taxon>
        <taxon>Rhodobacterales</taxon>
        <taxon>Roseobacteraceae</taxon>
        <taxon>Tateyamaria</taxon>
    </lineage>
</organism>
<feature type="compositionally biased region" description="Pro residues" evidence="1">
    <location>
        <begin position="196"/>
        <end position="214"/>
    </location>
</feature>
<evidence type="ECO:0000256" key="1">
    <source>
        <dbReference type="SAM" id="MobiDB-lite"/>
    </source>
</evidence>
<comment type="caution">
    <text evidence="2">The sequence shown here is derived from an EMBL/GenBank/DDBJ whole genome shotgun (WGS) entry which is preliminary data.</text>
</comment>
<evidence type="ECO:0008006" key="4">
    <source>
        <dbReference type="Google" id="ProtNLM"/>
    </source>
</evidence>
<feature type="region of interest" description="Disordered" evidence="1">
    <location>
        <begin position="194"/>
        <end position="216"/>
    </location>
</feature>
<dbReference type="RefSeq" id="WP_407593967.1">
    <property type="nucleotide sequence ID" value="NZ_JBHDIY010000002.1"/>
</dbReference>
<gene>
    <name evidence="2" type="ORF">ACERZ8_20220</name>
</gene>
<proteinExistence type="predicted"/>
<evidence type="ECO:0000313" key="2">
    <source>
        <dbReference type="EMBL" id="MFL4472088.1"/>
    </source>
</evidence>